<name>A0A0C9N1K0_9FUNG</name>
<feature type="chain" id="PRO_5002209839" evidence="1">
    <location>
        <begin position="25"/>
        <end position="88"/>
    </location>
</feature>
<dbReference type="Proteomes" id="UP000053815">
    <property type="component" value="Unassembled WGS sequence"/>
</dbReference>
<proteinExistence type="predicted"/>
<dbReference type="EMBL" id="DF836587">
    <property type="protein sequence ID" value="GAN09852.1"/>
    <property type="molecule type" value="Genomic_DNA"/>
</dbReference>
<evidence type="ECO:0000313" key="2">
    <source>
        <dbReference type="EMBL" id="GAN09852.1"/>
    </source>
</evidence>
<accession>A0A0C9N1K0</accession>
<sequence length="88" mass="9883">MLASVKSLALLLFCVLATLNVVSALCKQTKNDGRYLEYCCDCADKGLFGECHERQSTVCNGYRRYNGEHSCPTGQWACYNDLQNPWHG</sequence>
<reference evidence="2" key="1">
    <citation type="submission" date="2014-09" db="EMBL/GenBank/DDBJ databases">
        <title>Draft genome sequence of an oleaginous Mucoromycotina fungus Mucor ambiguus NBRC6742.</title>
        <authorList>
            <person name="Takeda I."/>
            <person name="Yamane N."/>
            <person name="Morita T."/>
            <person name="Tamano K."/>
            <person name="Machida M."/>
            <person name="Baker S."/>
            <person name="Koike H."/>
        </authorList>
    </citation>
    <scope>NUCLEOTIDE SEQUENCE</scope>
    <source>
        <strain evidence="2">NBRC 6742</strain>
    </source>
</reference>
<keyword evidence="3" id="KW-1185">Reference proteome</keyword>
<protein>
    <submittedName>
        <fullName evidence="2">Uncharacterized protein</fullName>
    </submittedName>
</protein>
<evidence type="ECO:0000313" key="3">
    <source>
        <dbReference type="Proteomes" id="UP000053815"/>
    </source>
</evidence>
<organism evidence="2">
    <name type="scientific">Mucor ambiguus</name>
    <dbReference type="NCBI Taxonomy" id="91626"/>
    <lineage>
        <taxon>Eukaryota</taxon>
        <taxon>Fungi</taxon>
        <taxon>Fungi incertae sedis</taxon>
        <taxon>Mucoromycota</taxon>
        <taxon>Mucoromycotina</taxon>
        <taxon>Mucoromycetes</taxon>
        <taxon>Mucorales</taxon>
        <taxon>Mucorineae</taxon>
        <taxon>Mucoraceae</taxon>
        <taxon>Mucor</taxon>
    </lineage>
</organism>
<evidence type="ECO:0000256" key="1">
    <source>
        <dbReference type="SAM" id="SignalP"/>
    </source>
</evidence>
<feature type="signal peptide" evidence="1">
    <location>
        <begin position="1"/>
        <end position="24"/>
    </location>
</feature>
<keyword evidence="1" id="KW-0732">Signal</keyword>
<gene>
    <name evidence="2" type="ORF">MAM1_0298c09385</name>
</gene>
<dbReference type="AlphaFoldDB" id="A0A0C9N1K0"/>